<accession>A0A2N1ME70</accession>
<evidence type="ECO:0000313" key="2">
    <source>
        <dbReference type="EMBL" id="PKK59937.1"/>
    </source>
</evidence>
<dbReference type="Proteomes" id="UP000233469">
    <property type="component" value="Unassembled WGS sequence"/>
</dbReference>
<sequence length="567" mass="65532">MDRTKKSKSTPVSTQKCRKKINQETHKQKLIRAKNYTRQIRTLGTHKNTMLNYRTEHDRRMFRQLHNIEYHHNTDLKSAESPSPNIPQDFDDSTESDHKQATKTKIEHYFPRRPSYNVNNNEELSGTTLVPDDISNIQEQYLQSDGCVTPSPCSQMSKNSTVELPRVEPKSAILVDIDNNPFFIEESDDILAIDDILCDLTFENEASTNDVFLEENNISLLFRNYQNQSLEIARNKGLFVETNVHEILSLSSILLLTTNSHSNGMISLFGSPLLDKIHQEFMPKQQIELDPKCESIIRKAIKMAMKESCEDATNWFYGQLINENNLRENAGCIISDCLRTLPMSNIRSDHSETTHITNYLDRIMRGFFDDPNRHIVEWPNTALEESRRKSEGQPKQPDFKVSVVHQLQRKAVLFVGEVSPPSQKDKVFKNCNDLIRLGVFMKDCLDSAIDKGADVKVIGFQCVGYKIDFYIMDLVKGIYTMLHVGQMTFPASIKEMLSFVDEIDLLFRVREIFRESFNVLYTNLCHPSPPLTKASFKRDTLKSSKFRQLVHKTHNVNRPCPFWYGRF</sequence>
<reference evidence="2 3" key="2">
    <citation type="submission" date="2017-10" db="EMBL/GenBank/DDBJ databases">
        <title>Extensive intraspecific genome diversity in a model arbuscular mycorrhizal fungus.</title>
        <authorList>
            <person name="Chen E.C.H."/>
            <person name="Morin E."/>
            <person name="Baudet D."/>
            <person name="Noel J."/>
            <person name="Ndikumana S."/>
            <person name="Charron P."/>
            <person name="St-Onge C."/>
            <person name="Giorgi J."/>
            <person name="Grigoriev I.V."/>
            <person name="Roux C."/>
            <person name="Martin F.M."/>
            <person name="Corradi N."/>
        </authorList>
    </citation>
    <scope>NUCLEOTIDE SEQUENCE [LARGE SCALE GENOMIC DNA]</scope>
    <source>
        <strain evidence="2 3">C2</strain>
    </source>
</reference>
<dbReference type="VEuPathDB" id="FungiDB:RhiirFUN_001198"/>
<comment type="caution">
    <text evidence="2">The sequence shown here is derived from an EMBL/GenBank/DDBJ whole genome shotgun (WGS) entry which is preliminary data.</text>
</comment>
<evidence type="ECO:0000256" key="1">
    <source>
        <dbReference type="SAM" id="MobiDB-lite"/>
    </source>
</evidence>
<evidence type="ECO:0000313" key="3">
    <source>
        <dbReference type="Proteomes" id="UP000233469"/>
    </source>
</evidence>
<dbReference type="VEuPathDB" id="FungiDB:RhiirA1_502647"/>
<reference evidence="2 3" key="1">
    <citation type="submission" date="2016-04" db="EMBL/GenBank/DDBJ databases">
        <title>Genome analyses suggest a sexual origin of heterokaryosis in a supposedly ancient asexual fungus.</title>
        <authorList>
            <person name="Ropars J."/>
            <person name="Sedzielewska K."/>
            <person name="Noel J."/>
            <person name="Charron P."/>
            <person name="Farinelli L."/>
            <person name="Marton T."/>
            <person name="Kruger M."/>
            <person name="Pelin A."/>
            <person name="Brachmann A."/>
            <person name="Corradi N."/>
        </authorList>
    </citation>
    <scope>NUCLEOTIDE SEQUENCE [LARGE SCALE GENOMIC DNA]</scope>
    <source>
        <strain evidence="2 3">C2</strain>
    </source>
</reference>
<proteinExistence type="predicted"/>
<gene>
    <name evidence="2" type="ORF">RhiirC2_794071</name>
</gene>
<dbReference type="VEuPathDB" id="FungiDB:FUN_023100"/>
<feature type="region of interest" description="Disordered" evidence="1">
    <location>
        <begin position="1"/>
        <end position="25"/>
    </location>
</feature>
<dbReference type="EMBL" id="LLXL01002796">
    <property type="protein sequence ID" value="PKK59937.1"/>
    <property type="molecule type" value="Genomic_DNA"/>
</dbReference>
<name>A0A2N1ME70_9GLOM</name>
<dbReference type="AlphaFoldDB" id="A0A2N1ME70"/>
<feature type="region of interest" description="Disordered" evidence="1">
    <location>
        <begin position="75"/>
        <end position="101"/>
    </location>
</feature>
<organism evidence="2 3">
    <name type="scientific">Rhizophagus irregularis</name>
    <dbReference type="NCBI Taxonomy" id="588596"/>
    <lineage>
        <taxon>Eukaryota</taxon>
        <taxon>Fungi</taxon>
        <taxon>Fungi incertae sedis</taxon>
        <taxon>Mucoromycota</taxon>
        <taxon>Glomeromycotina</taxon>
        <taxon>Glomeromycetes</taxon>
        <taxon>Glomerales</taxon>
        <taxon>Glomeraceae</taxon>
        <taxon>Rhizophagus</taxon>
    </lineage>
</organism>
<protein>
    <submittedName>
        <fullName evidence="2">Uncharacterized protein</fullName>
    </submittedName>
</protein>